<sequence>MLLLIVFEWEANSLQEISMIETHLHALRHKGGSTLIVCASTQFTDVIVFVLSRLMIPLLVLTFSSKR</sequence>
<reference evidence="2" key="1">
    <citation type="journal article" date="2015" name="Nat. Genet.">
        <title>The genome and transcriptome of the zoonotic hookworm Ancylostoma ceylanicum identify infection-specific gene families.</title>
        <authorList>
            <person name="Schwarz E.M."/>
            <person name="Hu Y."/>
            <person name="Antoshechkin I."/>
            <person name="Miller M.M."/>
            <person name="Sternberg P.W."/>
            <person name="Aroian R.V."/>
        </authorList>
    </citation>
    <scope>NUCLEOTIDE SEQUENCE</scope>
    <source>
        <strain evidence="2">HY135</strain>
    </source>
</reference>
<dbReference type="Proteomes" id="UP000024635">
    <property type="component" value="Unassembled WGS sequence"/>
</dbReference>
<comment type="caution">
    <text evidence="1">The sequence shown here is derived from an EMBL/GenBank/DDBJ whole genome shotgun (WGS) entry which is preliminary data.</text>
</comment>
<accession>A0A016TJG9</accession>
<protein>
    <submittedName>
        <fullName evidence="1">Uncharacterized protein</fullName>
    </submittedName>
</protein>
<keyword evidence="2" id="KW-1185">Reference proteome</keyword>
<organism evidence="1 2">
    <name type="scientific">Ancylostoma ceylanicum</name>
    <dbReference type="NCBI Taxonomy" id="53326"/>
    <lineage>
        <taxon>Eukaryota</taxon>
        <taxon>Metazoa</taxon>
        <taxon>Ecdysozoa</taxon>
        <taxon>Nematoda</taxon>
        <taxon>Chromadorea</taxon>
        <taxon>Rhabditida</taxon>
        <taxon>Rhabditina</taxon>
        <taxon>Rhabditomorpha</taxon>
        <taxon>Strongyloidea</taxon>
        <taxon>Ancylostomatidae</taxon>
        <taxon>Ancylostomatinae</taxon>
        <taxon>Ancylostoma</taxon>
    </lineage>
</organism>
<name>A0A016TJG9_9BILA</name>
<proteinExistence type="predicted"/>
<gene>
    <name evidence="1" type="primary">Acey_s0098.g3139</name>
    <name evidence="1" type="ORF">Y032_0098g3139</name>
</gene>
<evidence type="ECO:0000313" key="2">
    <source>
        <dbReference type="Proteomes" id="UP000024635"/>
    </source>
</evidence>
<dbReference type="AlphaFoldDB" id="A0A016TJG9"/>
<dbReference type="EMBL" id="JARK01001434">
    <property type="protein sequence ID" value="EYC02817.1"/>
    <property type="molecule type" value="Genomic_DNA"/>
</dbReference>
<evidence type="ECO:0000313" key="1">
    <source>
        <dbReference type="EMBL" id="EYC02817.1"/>
    </source>
</evidence>